<dbReference type="EMBL" id="GBXM01051269">
    <property type="protein sequence ID" value="JAH57308.1"/>
    <property type="molecule type" value="Transcribed_RNA"/>
</dbReference>
<dbReference type="AlphaFoldDB" id="A0A0E9TX54"/>
<sequence length="54" mass="5997">MIPHGNACNSVTEAWPLVKRSEANKIPVALLWCRPIHAAFRKELVSTAAFQIPL</sequence>
<organism evidence="1">
    <name type="scientific">Anguilla anguilla</name>
    <name type="common">European freshwater eel</name>
    <name type="synonym">Muraena anguilla</name>
    <dbReference type="NCBI Taxonomy" id="7936"/>
    <lineage>
        <taxon>Eukaryota</taxon>
        <taxon>Metazoa</taxon>
        <taxon>Chordata</taxon>
        <taxon>Craniata</taxon>
        <taxon>Vertebrata</taxon>
        <taxon>Euteleostomi</taxon>
        <taxon>Actinopterygii</taxon>
        <taxon>Neopterygii</taxon>
        <taxon>Teleostei</taxon>
        <taxon>Anguilliformes</taxon>
        <taxon>Anguillidae</taxon>
        <taxon>Anguilla</taxon>
    </lineage>
</organism>
<reference evidence="1" key="2">
    <citation type="journal article" date="2015" name="Fish Shellfish Immunol.">
        <title>Early steps in the European eel (Anguilla anguilla)-Vibrio vulnificus interaction in the gills: Role of the RtxA13 toxin.</title>
        <authorList>
            <person name="Callol A."/>
            <person name="Pajuelo D."/>
            <person name="Ebbesson L."/>
            <person name="Teles M."/>
            <person name="MacKenzie S."/>
            <person name="Amaro C."/>
        </authorList>
    </citation>
    <scope>NUCLEOTIDE SEQUENCE</scope>
</reference>
<proteinExistence type="predicted"/>
<reference evidence="1" key="1">
    <citation type="submission" date="2014-11" db="EMBL/GenBank/DDBJ databases">
        <authorList>
            <person name="Amaro Gonzalez C."/>
        </authorList>
    </citation>
    <scope>NUCLEOTIDE SEQUENCE</scope>
</reference>
<evidence type="ECO:0000313" key="1">
    <source>
        <dbReference type="EMBL" id="JAH57308.1"/>
    </source>
</evidence>
<protein>
    <submittedName>
        <fullName evidence="1">Uncharacterized protein</fullName>
    </submittedName>
</protein>
<name>A0A0E9TX54_ANGAN</name>
<accession>A0A0E9TX54</accession>